<evidence type="ECO:0000313" key="2">
    <source>
        <dbReference type="Proteomes" id="UP000002630"/>
    </source>
</evidence>
<gene>
    <name evidence="1" type="ORF">Esi_0372_0016</name>
</gene>
<dbReference type="InParanoid" id="D8LLU1"/>
<keyword evidence="2" id="KW-1185">Reference proteome</keyword>
<dbReference type="Proteomes" id="UP000002630">
    <property type="component" value="Linkage Group LG04"/>
</dbReference>
<proteinExistence type="predicted"/>
<accession>D8LLU1</accession>
<name>D8LLU1_ECTSI</name>
<evidence type="ECO:0000313" key="1">
    <source>
        <dbReference type="EMBL" id="CBN76177.1"/>
    </source>
</evidence>
<organism evidence="1 2">
    <name type="scientific">Ectocarpus siliculosus</name>
    <name type="common">Brown alga</name>
    <name type="synonym">Conferva siliculosa</name>
    <dbReference type="NCBI Taxonomy" id="2880"/>
    <lineage>
        <taxon>Eukaryota</taxon>
        <taxon>Sar</taxon>
        <taxon>Stramenopiles</taxon>
        <taxon>Ochrophyta</taxon>
        <taxon>PX clade</taxon>
        <taxon>Phaeophyceae</taxon>
        <taxon>Ectocarpales</taxon>
        <taxon>Ectocarpaceae</taxon>
        <taxon>Ectocarpus</taxon>
    </lineage>
</organism>
<dbReference type="EMBL" id="FN649729">
    <property type="protein sequence ID" value="CBN76177.1"/>
    <property type="molecule type" value="Genomic_DNA"/>
</dbReference>
<protein>
    <submittedName>
        <fullName evidence="1">Uncharacterized protein</fullName>
    </submittedName>
</protein>
<dbReference type="AlphaFoldDB" id="D8LLU1"/>
<sequence>MCKSLHIVPARGGGVLTTWLGYIANPNPINPTDKAMALESARSPYPATLGRGKPRQR</sequence>
<reference evidence="1 2" key="1">
    <citation type="journal article" date="2010" name="Nature">
        <title>The Ectocarpus genome and the independent evolution of multicellularity in brown algae.</title>
        <authorList>
            <person name="Cock J.M."/>
            <person name="Sterck L."/>
            <person name="Rouze P."/>
            <person name="Scornet D."/>
            <person name="Allen A.E."/>
            <person name="Amoutzias G."/>
            <person name="Anthouard V."/>
            <person name="Artiguenave F."/>
            <person name="Aury J.M."/>
            <person name="Badger J.H."/>
            <person name="Beszteri B."/>
            <person name="Billiau K."/>
            <person name="Bonnet E."/>
            <person name="Bothwell J.H."/>
            <person name="Bowler C."/>
            <person name="Boyen C."/>
            <person name="Brownlee C."/>
            <person name="Carrano C.J."/>
            <person name="Charrier B."/>
            <person name="Cho G.Y."/>
            <person name="Coelho S.M."/>
            <person name="Collen J."/>
            <person name="Corre E."/>
            <person name="Da Silva C."/>
            <person name="Delage L."/>
            <person name="Delaroque N."/>
            <person name="Dittami S.M."/>
            <person name="Doulbeau S."/>
            <person name="Elias M."/>
            <person name="Farnham G."/>
            <person name="Gachon C.M."/>
            <person name="Gschloessl B."/>
            <person name="Heesch S."/>
            <person name="Jabbari K."/>
            <person name="Jubin C."/>
            <person name="Kawai H."/>
            <person name="Kimura K."/>
            <person name="Kloareg B."/>
            <person name="Kupper F.C."/>
            <person name="Lang D."/>
            <person name="Le Bail A."/>
            <person name="Leblanc C."/>
            <person name="Lerouge P."/>
            <person name="Lohr M."/>
            <person name="Lopez P.J."/>
            <person name="Martens C."/>
            <person name="Maumus F."/>
            <person name="Michel G."/>
            <person name="Miranda-Saavedra D."/>
            <person name="Morales J."/>
            <person name="Moreau H."/>
            <person name="Motomura T."/>
            <person name="Nagasato C."/>
            <person name="Napoli C.A."/>
            <person name="Nelson D.R."/>
            <person name="Nyvall-Collen P."/>
            <person name="Peters A.F."/>
            <person name="Pommier C."/>
            <person name="Potin P."/>
            <person name="Poulain J."/>
            <person name="Quesneville H."/>
            <person name="Read B."/>
            <person name="Rensing S.A."/>
            <person name="Ritter A."/>
            <person name="Rousvoal S."/>
            <person name="Samanta M."/>
            <person name="Samson G."/>
            <person name="Schroeder D.C."/>
            <person name="Segurens B."/>
            <person name="Strittmatter M."/>
            <person name="Tonon T."/>
            <person name="Tregear J.W."/>
            <person name="Valentin K."/>
            <person name="von Dassow P."/>
            <person name="Yamagishi T."/>
            <person name="Van de Peer Y."/>
            <person name="Wincker P."/>
        </authorList>
    </citation>
    <scope>NUCLEOTIDE SEQUENCE [LARGE SCALE GENOMIC DNA]</scope>
    <source>
        <strain evidence="2">Ec32 / CCAP1310/4</strain>
    </source>
</reference>
<dbReference type="EMBL" id="FN648567">
    <property type="protein sequence ID" value="CBN76177.1"/>
    <property type="molecule type" value="Genomic_DNA"/>
</dbReference>